<dbReference type="Proteomes" id="UP000018721">
    <property type="component" value="Unassembled WGS sequence"/>
</dbReference>
<name>V9FN69_PHYNI</name>
<evidence type="ECO:0000313" key="2">
    <source>
        <dbReference type="Proteomes" id="UP000018721"/>
    </source>
</evidence>
<gene>
    <name evidence="1" type="ORF">F443_04296</name>
</gene>
<comment type="caution">
    <text evidence="1">The sequence shown here is derived from an EMBL/GenBank/DDBJ whole genome shotgun (WGS) entry which is preliminary data.</text>
</comment>
<accession>V9FN69</accession>
<reference evidence="1 2" key="1">
    <citation type="submission" date="2013-11" db="EMBL/GenBank/DDBJ databases">
        <title>The Genome Sequence of Phytophthora parasitica P1569.</title>
        <authorList>
            <consortium name="The Broad Institute Genomics Platform"/>
            <person name="Russ C."/>
            <person name="Tyler B."/>
            <person name="Panabieres F."/>
            <person name="Shan W."/>
            <person name="Tripathy S."/>
            <person name="Grunwald N."/>
            <person name="Machado M."/>
            <person name="Johnson C.S."/>
            <person name="Arredondo F."/>
            <person name="Hong C."/>
            <person name="Coffey M."/>
            <person name="Young S.K."/>
            <person name="Zeng Q."/>
            <person name="Gargeya S."/>
            <person name="Fitzgerald M."/>
            <person name="Abouelleil A."/>
            <person name="Alvarado L."/>
            <person name="Chapman S.B."/>
            <person name="Gainer-Dewar J."/>
            <person name="Goldberg J."/>
            <person name="Griggs A."/>
            <person name="Gujja S."/>
            <person name="Hansen M."/>
            <person name="Howarth C."/>
            <person name="Imamovic A."/>
            <person name="Ireland A."/>
            <person name="Larimer J."/>
            <person name="McCowan C."/>
            <person name="Murphy C."/>
            <person name="Pearson M."/>
            <person name="Poon T.W."/>
            <person name="Priest M."/>
            <person name="Roberts A."/>
            <person name="Saif S."/>
            <person name="Shea T."/>
            <person name="Sykes S."/>
            <person name="Wortman J."/>
            <person name="Nusbaum C."/>
            <person name="Birren B."/>
        </authorList>
    </citation>
    <scope>NUCLEOTIDE SEQUENCE [LARGE SCALE GENOMIC DNA]</scope>
    <source>
        <strain evidence="1 2">P1569</strain>
    </source>
</reference>
<evidence type="ECO:0000313" key="1">
    <source>
        <dbReference type="EMBL" id="ETI52521.1"/>
    </source>
</evidence>
<sequence>MLTAKLKRRGTDRRHAFPEGTVTITPTRGKLPCCGPAGVGHSATTHLGDRQTIGSQRGGYDCSAGGMPLPGPRKSSKPGWLVGEGGFIDACEIGSNMGNQLRQGSVLARYTHLPFRFRQCSLPCCFR</sequence>
<organism evidence="1 2">
    <name type="scientific">Phytophthora nicotianae P1569</name>
    <dbReference type="NCBI Taxonomy" id="1317065"/>
    <lineage>
        <taxon>Eukaryota</taxon>
        <taxon>Sar</taxon>
        <taxon>Stramenopiles</taxon>
        <taxon>Oomycota</taxon>
        <taxon>Peronosporomycetes</taxon>
        <taxon>Peronosporales</taxon>
        <taxon>Peronosporaceae</taxon>
        <taxon>Phytophthora</taxon>
    </lineage>
</organism>
<dbReference type="AlphaFoldDB" id="V9FN69"/>
<protein>
    <submittedName>
        <fullName evidence="1">Uncharacterized protein</fullName>
    </submittedName>
</protein>
<proteinExistence type="predicted"/>
<dbReference type="EMBL" id="ANIZ01000779">
    <property type="protein sequence ID" value="ETI52521.1"/>
    <property type="molecule type" value="Genomic_DNA"/>
</dbReference>
<keyword evidence="2" id="KW-1185">Reference proteome</keyword>
<dbReference type="HOGENOM" id="CLU_1974923_0_0_1"/>